<organism evidence="1 2">
    <name type="scientific">Dreissena polymorpha</name>
    <name type="common">Zebra mussel</name>
    <name type="synonym">Mytilus polymorpha</name>
    <dbReference type="NCBI Taxonomy" id="45954"/>
    <lineage>
        <taxon>Eukaryota</taxon>
        <taxon>Metazoa</taxon>
        <taxon>Spiralia</taxon>
        <taxon>Lophotrochozoa</taxon>
        <taxon>Mollusca</taxon>
        <taxon>Bivalvia</taxon>
        <taxon>Autobranchia</taxon>
        <taxon>Heteroconchia</taxon>
        <taxon>Euheterodonta</taxon>
        <taxon>Imparidentia</taxon>
        <taxon>Neoheterodontei</taxon>
        <taxon>Myida</taxon>
        <taxon>Dreissenoidea</taxon>
        <taxon>Dreissenidae</taxon>
        <taxon>Dreissena</taxon>
    </lineage>
</organism>
<gene>
    <name evidence="1" type="ORF">DPMN_046793</name>
</gene>
<dbReference type="AlphaFoldDB" id="A0A9D4D6V5"/>
<dbReference type="Proteomes" id="UP000828390">
    <property type="component" value="Unassembled WGS sequence"/>
</dbReference>
<name>A0A9D4D6V5_DREPO</name>
<reference evidence="1" key="2">
    <citation type="submission" date="2020-11" db="EMBL/GenBank/DDBJ databases">
        <authorList>
            <person name="McCartney M.A."/>
            <person name="Auch B."/>
            <person name="Kono T."/>
            <person name="Mallez S."/>
            <person name="Becker A."/>
            <person name="Gohl D.M."/>
            <person name="Silverstein K.A.T."/>
            <person name="Koren S."/>
            <person name="Bechman K.B."/>
            <person name="Herman A."/>
            <person name="Abrahante J.E."/>
            <person name="Garbe J."/>
        </authorList>
    </citation>
    <scope>NUCLEOTIDE SEQUENCE</scope>
    <source>
        <strain evidence="1">Duluth1</strain>
        <tissue evidence="1">Whole animal</tissue>
    </source>
</reference>
<accession>A0A9D4D6V5</accession>
<sequence length="97" mass="11064">MSEDLGGEVLQEVETISGYLATSQMKPQAIPEFPHHQAHFPSQQSHHPQAIEYIRHLNFWRKSRQDSELGKAQWNISLTAELLSRNICNTNSSSFTT</sequence>
<proteinExistence type="predicted"/>
<evidence type="ECO:0000313" key="2">
    <source>
        <dbReference type="Proteomes" id="UP000828390"/>
    </source>
</evidence>
<evidence type="ECO:0000313" key="1">
    <source>
        <dbReference type="EMBL" id="KAH3740098.1"/>
    </source>
</evidence>
<reference evidence="1" key="1">
    <citation type="journal article" date="2019" name="bioRxiv">
        <title>The Genome of the Zebra Mussel, Dreissena polymorpha: A Resource for Invasive Species Research.</title>
        <authorList>
            <person name="McCartney M.A."/>
            <person name="Auch B."/>
            <person name="Kono T."/>
            <person name="Mallez S."/>
            <person name="Zhang Y."/>
            <person name="Obille A."/>
            <person name="Becker A."/>
            <person name="Abrahante J.E."/>
            <person name="Garbe J."/>
            <person name="Badalamenti J.P."/>
            <person name="Herman A."/>
            <person name="Mangelson H."/>
            <person name="Liachko I."/>
            <person name="Sullivan S."/>
            <person name="Sone E.D."/>
            <person name="Koren S."/>
            <person name="Silverstein K.A.T."/>
            <person name="Beckman K.B."/>
            <person name="Gohl D.M."/>
        </authorList>
    </citation>
    <scope>NUCLEOTIDE SEQUENCE</scope>
    <source>
        <strain evidence="1">Duluth1</strain>
        <tissue evidence="1">Whole animal</tissue>
    </source>
</reference>
<comment type="caution">
    <text evidence="1">The sequence shown here is derived from an EMBL/GenBank/DDBJ whole genome shotgun (WGS) entry which is preliminary data.</text>
</comment>
<protein>
    <submittedName>
        <fullName evidence="1">Uncharacterized protein</fullName>
    </submittedName>
</protein>
<keyword evidence="2" id="KW-1185">Reference proteome</keyword>
<dbReference type="EMBL" id="JAIWYP010000011">
    <property type="protein sequence ID" value="KAH3740098.1"/>
    <property type="molecule type" value="Genomic_DNA"/>
</dbReference>